<dbReference type="AlphaFoldDB" id="A0A6S6TIB1"/>
<gene>
    <name evidence="1" type="ORF">HELGO_WM5117</name>
</gene>
<reference evidence="1" key="1">
    <citation type="submission" date="2020-01" db="EMBL/GenBank/DDBJ databases">
        <authorList>
            <person name="Meier V. D."/>
            <person name="Meier V D."/>
        </authorList>
    </citation>
    <scope>NUCLEOTIDE SEQUENCE</scope>
    <source>
        <strain evidence="1">HLG_WM_MAG_05</strain>
    </source>
</reference>
<name>A0A6S6TIB1_9BACT</name>
<organism evidence="1">
    <name type="scientific">uncultured Sulfurovum sp</name>
    <dbReference type="NCBI Taxonomy" id="269237"/>
    <lineage>
        <taxon>Bacteria</taxon>
        <taxon>Pseudomonadati</taxon>
        <taxon>Campylobacterota</taxon>
        <taxon>Epsilonproteobacteria</taxon>
        <taxon>Campylobacterales</taxon>
        <taxon>Sulfurovaceae</taxon>
        <taxon>Sulfurovum</taxon>
        <taxon>environmental samples</taxon>
    </lineage>
</organism>
<evidence type="ECO:0000313" key="1">
    <source>
        <dbReference type="EMBL" id="CAA6820632.1"/>
    </source>
</evidence>
<dbReference type="EMBL" id="CACVAU010000058">
    <property type="protein sequence ID" value="CAA6820632.1"/>
    <property type="molecule type" value="Genomic_DNA"/>
</dbReference>
<proteinExistence type="predicted"/>
<protein>
    <submittedName>
        <fullName evidence="1">Uncharacterized protein</fullName>
    </submittedName>
</protein>
<accession>A0A6S6TIB1</accession>
<sequence length="81" mass="9448">MTNTHSTLFIKFIMLLTLTFGIVYAKNTISPNNEASQISYETMSKSQLQLEVERLSIEDKLPFEMGLELIKRWQTEQQIVH</sequence>